<sequence length="68" mass="7823">MAKKLQKKGHRCPVSLYLDPEDLKNFDNVARAVGDTRAALFRKVVKAFLANRSEFLEKFPELAEEEKD</sequence>
<protein>
    <recommendedName>
        <fullName evidence="3">Ribbon-helix-helix protein CopG domain-containing protein</fullName>
    </recommendedName>
</protein>
<evidence type="ECO:0000313" key="2">
    <source>
        <dbReference type="Proteomes" id="UP000254082"/>
    </source>
</evidence>
<keyword evidence="2" id="KW-1185">Reference proteome</keyword>
<dbReference type="EMBL" id="UHFA01000002">
    <property type="protein sequence ID" value="SUN37167.1"/>
    <property type="molecule type" value="Genomic_DNA"/>
</dbReference>
<evidence type="ECO:0000313" key="1">
    <source>
        <dbReference type="EMBL" id="SUN37167.1"/>
    </source>
</evidence>
<accession>A0A380JII4</accession>
<reference evidence="1 2" key="1">
    <citation type="submission" date="2018-06" db="EMBL/GenBank/DDBJ databases">
        <authorList>
            <consortium name="Pathogen Informatics"/>
            <person name="Doyle S."/>
        </authorList>
    </citation>
    <scope>NUCLEOTIDE SEQUENCE [LARGE SCALE GENOMIC DNA]</scope>
    <source>
        <strain evidence="2">NCTC 11391</strain>
    </source>
</reference>
<evidence type="ECO:0008006" key="3">
    <source>
        <dbReference type="Google" id="ProtNLM"/>
    </source>
</evidence>
<dbReference type="Proteomes" id="UP000254082">
    <property type="component" value="Unassembled WGS sequence"/>
</dbReference>
<organism evidence="1 2">
    <name type="scientific">Streptococcus downei MFe28</name>
    <dbReference type="NCBI Taxonomy" id="764290"/>
    <lineage>
        <taxon>Bacteria</taxon>
        <taxon>Bacillati</taxon>
        <taxon>Bacillota</taxon>
        <taxon>Bacilli</taxon>
        <taxon>Lactobacillales</taxon>
        <taxon>Streptococcaceae</taxon>
        <taxon>Streptococcus</taxon>
    </lineage>
</organism>
<proteinExistence type="predicted"/>
<dbReference type="AlphaFoldDB" id="A0A380JII4"/>
<dbReference type="RefSeq" id="WP_019786334.1">
    <property type="nucleotide sequence ID" value="NZ_UHFA01000002.1"/>
</dbReference>
<gene>
    <name evidence="1" type="ORF">NCTC11391_01950</name>
</gene>
<name>A0A380JII4_STRDO</name>